<organism evidence="1 2">
    <name type="scientific">Pseudomonas abietaniphila</name>
    <dbReference type="NCBI Taxonomy" id="89065"/>
    <lineage>
        <taxon>Bacteria</taxon>
        <taxon>Pseudomonadati</taxon>
        <taxon>Pseudomonadota</taxon>
        <taxon>Gammaproteobacteria</taxon>
        <taxon>Pseudomonadales</taxon>
        <taxon>Pseudomonadaceae</taxon>
        <taxon>Pseudomonas</taxon>
    </lineage>
</organism>
<dbReference type="EMBL" id="FNCO01000023">
    <property type="protein sequence ID" value="SDJ19282.1"/>
    <property type="molecule type" value="Genomic_DNA"/>
</dbReference>
<protein>
    <submittedName>
        <fullName evidence="1">Uncharacterized protein</fullName>
    </submittedName>
</protein>
<gene>
    <name evidence="1" type="ORF">SAMN05216605_12324</name>
</gene>
<evidence type="ECO:0000313" key="1">
    <source>
        <dbReference type="EMBL" id="SDJ19282.1"/>
    </source>
</evidence>
<sequence>MYSSACLRDLTNCAIRTTTPDGGTFRLCTNPWLRAFALSGEVKTSNGTFHYPIDPPTDLPVKIVKSSTSEPINASH</sequence>
<dbReference type="STRING" id="89065.SAMN05216605_12324"/>
<name>A0A1G8RQR6_9PSED</name>
<accession>A0A1G8RQR6</accession>
<dbReference type="AlphaFoldDB" id="A0A1G8RQR6"/>
<evidence type="ECO:0000313" key="2">
    <source>
        <dbReference type="Proteomes" id="UP000182894"/>
    </source>
</evidence>
<keyword evidence="2" id="KW-1185">Reference proteome</keyword>
<dbReference type="Proteomes" id="UP000182894">
    <property type="component" value="Unassembled WGS sequence"/>
</dbReference>
<reference evidence="2" key="1">
    <citation type="submission" date="2016-10" db="EMBL/GenBank/DDBJ databases">
        <authorList>
            <person name="Varghese N."/>
            <person name="Submissions S."/>
        </authorList>
    </citation>
    <scope>NUCLEOTIDE SEQUENCE [LARGE SCALE GENOMIC DNA]</scope>
    <source>
        <strain evidence="2">ATCC 700689</strain>
    </source>
</reference>
<proteinExistence type="predicted"/>